<reference evidence="2" key="1">
    <citation type="journal article" date="2021" name="Proc. Natl. Acad. Sci. U.S.A.">
        <title>Three genomes in the algal genus Volvox reveal the fate of a haploid sex-determining region after a transition to homothallism.</title>
        <authorList>
            <person name="Yamamoto K."/>
            <person name="Hamaji T."/>
            <person name="Kawai-Toyooka H."/>
            <person name="Matsuzaki R."/>
            <person name="Takahashi F."/>
            <person name="Nishimura Y."/>
            <person name="Kawachi M."/>
            <person name="Noguchi H."/>
            <person name="Minakuchi Y."/>
            <person name="Umen J.G."/>
            <person name="Toyoda A."/>
            <person name="Nozaki H."/>
        </authorList>
    </citation>
    <scope>NUCLEOTIDE SEQUENCE</scope>
    <source>
        <strain evidence="2">NIES-3785</strain>
    </source>
</reference>
<feature type="compositionally biased region" description="Low complexity" evidence="1">
    <location>
        <begin position="1034"/>
        <end position="1053"/>
    </location>
</feature>
<comment type="caution">
    <text evidence="2">The sequence shown here is derived from an EMBL/GenBank/DDBJ whole genome shotgun (WGS) entry which is preliminary data.</text>
</comment>
<dbReference type="Gene3D" id="1.25.40.20">
    <property type="entry name" value="Ankyrin repeat-containing domain"/>
    <property type="match status" value="1"/>
</dbReference>
<gene>
    <name evidence="2" type="ORF">Vretimale_16179</name>
</gene>
<feature type="region of interest" description="Disordered" evidence="1">
    <location>
        <begin position="712"/>
        <end position="757"/>
    </location>
</feature>
<feature type="compositionally biased region" description="Low complexity" evidence="1">
    <location>
        <begin position="742"/>
        <end position="757"/>
    </location>
</feature>
<evidence type="ECO:0000256" key="1">
    <source>
        <dbReference type="SAM" id="MobiDB-lite"/>
    </source>
</evidence>
<accession>A0A8J4CUT9</accession>
<dbReference type="OrthoDB" id="543645at2759"/>
<evidence type="ECO:0000313" key="3">
    <source>
        <dbReference type="Proteomes" id="UP000722791"/>
    </source>
</evidence>
<dbReference type="InterPro" id="IPR036770">
    <property type="entry name" value="Ankyrin_rpt-contain_sf"/>
</dbReference>
<dbReference type="SUPFAM" id="SSF48403">
    <property type="entry name" value="Ankyrin repeat"/>
    <property type="match status" value="1"/>
</dbReference>
<feature type="region of interest" description="Disordered" evidence="1">
    <location>
        <begin position="1033"/>
        <end position="1053"/>
    </location>
</feature>
<name>A0A8J4CUT9_9CHLO</name>
<protein>
    <submittedName>
        <fullName evidence="2">Uncharacterized protein</fullName>
    </submittedName>
</protein>
<sequence length="1686" mass="175728">MGPTHVNELSPERGPWFWMHLWRGKTIHLQARTRNQRYRCLQGAAVMALGEASGVDDHMSFSPPGSQAEFEPDTADCHKCQQGPDVSRVTDASSLARSKVQTLKILFADLAMILCQLLLFINHFRRLMDADCPLRGMSPADADADVSRSQGSPAPAFLNAYPCTLSTASRIAFLVNHADKTFCAAFHLPPGELWVPLVTSVILAQLVALLLMPRGIYMGIGRRTCMVLVGLLPKAASLATFITAPQEQPSSYFSTYLPIEGAITIWQQVIYNYPFWPGIAVLAAHCALTTAICATVAPRLQSAGGAVQLFSATWVITHTYCCAAVAACVALQQHPAAGHEIRGAARTAAATWKAMTVSLCRWWWWLSGRHGHCAGAELKLGPSSGITTPGGEAEAKARAGAVAADSHFETAGCRMLPNSDLQSVGSSVKSGTCCTTSFTASSFSFSSSSLEFLSSEGGSTAGSGSHTAIAAAAQAEHHASISAMGPVAEVAEAAEQLRSKPDSPAAPVARAVVLHSEQQGAGRPISAKLLKMAARVKATMKQSAGPAEPTAPVALSSHPSTCPGVGPPQPYVPLASSSGRTAAAVAPLAPVGAFSLKQPTGLSKWTIVEDQEFQAPASTAVGVASSVEAIGQISAGSSRFRHYRSRVPHHRVHMKIPWAEPDQLPGNFLERLNLALSEGLDCMAVGVSVRAGCIELVFDLVPQAAFDSASDYEAGQSRRRHAQHHRHHHHPRDVSPAAVQRQSPTPVQHPQQQSQQPPAHLDMLVQFGADSLCGGEDDESSDPRSALEEAVLSGLLGDAEPASWIDALHLQPPPGAKVLTQACGRVWISRWDHILRQWIPERAGGIRPSQLPRITQLRPSCVLVHRAPPGSGAGTAAAPARSGGCGAVVRVTVSNGGSTPPAFSARCRGRYLPVVARRVRTTPSDAGSAVAASGGCESDDLLATFEVEMEPEALPRNGLVVVECKVGKLLSNWRPLIVTDDPHLAQELQSLPVRLAAAPGPSSGSFDSAATEATAATAFDQSVSSFMSSLVTQAPSPADGGSGGSVSASATATAASDTEGDAFCWDELHTDLGLWLDYLEVLGLSATSSSGSSSITKRTASVTEPAAADLAVAGPVTGGRNVGPSNGKSSDNRDQNGSKEDAAAAAAAPAQDSLDMGPSLAALYGTEGYRAHMAGIGVSLLEFAVDQGWLHVAGMLVDQMLAAGIPWLEVLRRCSGGLTLLHRAVRSGRGEMVDLVVRLGERQGTPFDWQAVCIQGKGEVDTAAGVEESAAAGAVAGGRAGGGVTPLHLAASLPDGGQLAERILSEYEAACELWASAVDSQGLRPADCARAFGHVHLAGKQWARPADGGDPAQATRPAAAAAAAAAAPSITGEASTITTSSGVMTGTGLAEEVDGGTNGGGSGKIRNAAVRRRRGGVIRSGLAAAAAVLRGLMQLMAAPFVGDPGAEAAYVRAVGAENVLWCCGYLVYQICAVLAVAGRMVKELRAHEMSGMLMYCTPHLISASLLCANYDAWLRLREPLFAAVTISRSFAKLLPVLGLLPYPASANNYLSGGMDVLLEGILPAYFERMRAPFVLPLRALEGLATGLLYRSHHVKLHLAPAGVSEVAYALAWTLGCGVITTALDVSCRRRLAAALGAYSAGARAAEYPRSGWGSAEVERAGREGAMVAPVPAAGVSDGGLKRKKVD</sequence>
<dbReference type="EMBL" id="BNCQ01000046">
    <property type="protein sequence ID" value="GIM12944.1"/>
    <property type="molecule type" value="Genomic_DNA"/>
</dbReference>
<organism evidence="2 3">
    <name type="scientific">Volvox reticuliferus</name>
    <dbReference type="NCBI Taxonomy" id="1737510"/>
    <lineage>
        <taxon>Eukaryota</taxon>
        <taxon>Viridiplantae</taxon>
        <taxon>Chlorophyta</taxon>
        <taxon>core chlorophytes</taxon>
        <taxon>Chlorophyceae</taxon>
        <taxon>CS clade</taxon>
        <taxon>Chlamydomonadales</taxon>
        <taxon>Volvocaceae</taxon>
        <taxon>Volvox</taxon>
    </lineage>
</organism>
<proteinExistence type="predicted"/>
<feature type="compositionally biased region" description="Basic residues" evidence="1">
    <location>
        <begin position="717"/>
        <end position="731"/>
    </location>
</feature>
<dbReference type="Proteomes" id="UP000722791">
    <property type="component" value="Unassembled WGS sequence"/>
</dbReference>
<feature type="compositionally biased region" description="Basic and acidic residues" evidence="1">
    <location>
        <begin position="1130"/>
        <end position="1142"/>
    </location>
</feature>
<feature type="region of interest" description="Disordered" evidence="1">
    <location>
        <begin position="542"/>
        <end position="564"/>
    </location>
</feature>
<feature type="region of interest" description="Disordered" evidence="1">
    <location>
        <begin position="1113"/>
        <end position="1150"/>
    </location>
</feature>
<evidence type="ECO:0000313" key="2">
    <source>
        <dbReference type="EMBL" id="GIM12944.1"/>
    </source>
</evidence>